<keyword evidence="4" id="KW-0539">Nucleus</keyword>
<evidence type="ECO:0000256" key="4">
    <source>
        <dbReference type="ARBA" id="ARBA00023242"/>
    </source>
</evidence>
<evidence type="ECO:0000256" key="3">
    <source>
        <dbReference type="ARBA" id="ARBA00023163"/>
    </source>
</evidence>
<feature type="compositionally biased region" description="Acidic residues" evidence="5">
    <location>
        <begin position="96"/>
        <end position="109"/>
    </location>
</feature>
<evidence type="ECO:0000256" key="2">
    <source>
        <dbReference type="ARBA" id="ARBA00023125"/>
    </source>
</evidence>
<feature type="region of interest" description="Disordered" evidence="5">
    <location>
        <begin position="27"/>
        <end position="168"/>
    </location>
</feature>
<name>A0A7H8QHV1_TALRU</name>
<dbReference type="OrthoDB" id="4137815at2759"/>
<dbReference type="GO" id="GO:0000981">
    <property type="term" value="F:DNA-binding transcription factor activity, RNA polymerase II-specific"/>
    <property type="evidence" value="ECO:0007669"/>
    <property type="project" value="InterPro"/>
</dbReference>
<feature type="compositionally biased region" description="Basic and acidic residues" evidence="5">
    <location>
        <begin position="119"/>
        <end position="163"/>
    </location>
</feature>
<feature type="region of interest" description="Disordered" evidence="5">
    <location>
        <begin position="215"/>
        <end position="248"/>
    </location>
</feature>
<feature type="region of interest" description="Disordered" evidence="5">
    <location>
        <begin position="393"/>
        <end position="459"/>
    </location>
</feature>
<sequence length="529" mass="59218">MSNFIEIDDDIDMFFDDASLLQGGLTDFDSVLNNQGPDSDADCEADCEGDSDHDFDDDDALPSQPTSEGVATATVLQNDAQNTEGNAGASTPVPSEGDEPVEVVDEEELQTWQTSTLKTKKDQIKHKEEKSKELSKKADAHQKEADKKQADHDREFARKEMGQHKLNQILKLKNNAQKQATNRKKELDKVNKELQNLRNQIAAINANPLELYLKDRKPIRKRKSPKEKNNHIPPRPKDYDPDSIEGDDSLSENEEFVKLMQQQGKTNARIACRRCKLGKAKCETAPGQSRCTPCIEQNGRCRFNDPVFSRQLPKDYLDKLHESYKDLKALFDEHQKTSVHSVWLDNPLSGITGYGPSSPRIAEQNFWLMSRGMNPIYGTPGEKRKKFLQLAETGAEKKKQEENSKEPQSKKRKANSEGDISISDDTPSTKRHKSISSDNRQQGTSSISQIQGSPDRSNEQTVNLLQVESPGGQVGFNGTIAAQHFPLPQSHGVIVNSNQLSHAHMLARANMALPVHINHVPIWPPYPSQ</sequence>
<dbReference type="GeneID" id="55988149"/>
<organism evidence="6 7">
    <name type="scientific">Talaromyces rugulosus</name>
    <name type="common">Penicillium rugulosum</name>
    <dbReference type="NCBI Taxonomy" id="121627"/>
    <lineage>
        <taxon>Eukaryota</taxon>
        <taxon>Fungi</taxon>
        <taxon>Dikarya</taxon>
        <taxon>Ascomycota</taxon>
        <taxon>Pezizomycotina</taxon>
        <taxon>Eurotiomycetes</taxon>
        <taxon>Eurotiomycetidae</taxon>
        <taxon>Eurotiales</taxon>
        <taxon>Trichocomaceae</taxon>
        <taxon>Talaromyces</taxon>
        <taxon>Talaromyces sect. Islandici</taxon>
    </lineage>
</organism>
<reference evidence="7" key="1">
    <citation type="submission" date="2020-06" db="EMBL/GenBank/DDBJ databases">
        <title>A chromosome-scale genome assembly of Talaromyces rugulosus W13939.</title>
        <authorList>
            <person name="Wang B."/>
            <person name="Guo L."/>
            <person name="Ye K."/>
            <person name="Wang L."/>
        </authorList>
    </citation>
    <scope>NUCLEOTIDE SEQUENCE [LARGE SCALE GENOMIC DNA]</scope>
    <source>
        <strain evidence="7">W13939</strain>
    </source>
</reference>
<feature type="compositionally biased region" description="Acidic residues" evidence="5">
    <location>
        <begin position="39"/>
        <end position="60"/>
    </location>
</feature>
<dbReference type="SUPFAM" id="SSF57701">
    <property type="entry name" value="Zn2/Cys6 DNA-binding domain"/>
    <property type="match status" value="1"/>
</dbReference>
<gene>
    <name evidence="6" type="ORF">TRUGW13939_00636</name>
</gene>
<evidence type="ECO:0000256" key="5">
    <source>
        <dbReference type="SAM" id="MobiDB-lite"/>
    </source>
</evidence>
<dbReference type="GO" id="GO:0003677">
    <property type="term" value="F:DNA binding"/>
    <property type="evidence" value="ECO:0007669"/>
    <property type="project" value="UniProtKB-KW"/>
</dbReference>
<dbReference type="EMBL" id="CP055898">
    <property type="protein sequence ID" value="QKX53557.1"/>
    <property type="molecule type" value="Genomic_DNA"/>
</dbReference>
<dbReference type="Gene3D" id="4.10.240.10">
    <property type="entry name" value="Zn(2)-C6 fungal-type DNA-binding domain"/>
    <property type="match status" value="1"/>
</dbReference>
<evidence type="ECO:0000256" key="1">
    <source>
        <dbReference type="ARBA" id="ARBA00023015"/>
    </source>
</evidence>
<feature type="compositionally biased region" description="Basic and acidic residues" evidence="5">
    <location>
        <begin position="226"/>
        <end position="240"/>
    </location>
</feature>
<dbReference type="InterPro" id="IPR036864">
    <property type="entry name" value="Zn2-C6_fun-type_DNA-bd_sf"/>
</dbReference>
<keyword evidence="1" id="KW-0805">Transcription regulation</keyword>
<feature type="compositionally biased region" description="Basic and acidic residues" evidence="5">
    <location>
        <begin position="394"/>
        <end position="409"/>
    </location>
</feature>
<dbReference type="Proteomes" id="UP000509510">
    <property type="component" value="Chromosome I"/>
</dbReference>
<keyword evidence="3" id="KW-0804">Transcription</keyword>
<proteinExistence type="predicted"/>
<evidence type="ECO:0008006" key="8">
    <source>
        <dbReference type="Google" id="ProtNLM"/>
    </source>
</evidence>
<dbReference type="RefSeq" id="XP_035339736.1">
    <property type="nucleotide sequence ID" value="XM_035483843.1"/>
</dbReference>
<dbReference type="KEGG" id="trg:TRUGW13939_00636"/>
<keyword evidence="2" id="KW-0238">DNA-binding</keyword>
<dbReference type="AlphaFoldDB" id="A0A7H8QHV1"/>
<protein>
    <recommendedName>
        <fullName evidence="8">Zn(2)-C6 fungal-type domain-containing protein</fullName>
    </recommendedName>
</protein>
<evidence type="ECO:0000313" key="6">
    <source>
        <dbReference type="EMBL" id="QKX53557.1"/>
    </source>
</evidence>
<feature type="compositionally biased region" description="Low complexity" evidence="5">
    <location>
        <begin position="441"/>
        <end position="453"/>
    </location>
</feature>
<dbReference type="GO" id="GO:0008270">
    <property type="term" value="F:zinc ion binding"/>
    <property type="evidence" value="ECO:0007669"/>
    <property type="project" value="InterPro"/>
</dbReference>
<keyword evidence="7" id="KW-1185">Reference proteome</keyword>
<accession>A0A7H8QHV1</accession>
<evidence type="ECO:0000313" key="7">
    <source>
        <dbReference type="Proteomes" id="UP000509510"/>
    </source>
</evidence>
<feature type="compositionally biased region" description="Polar residues" evidence="5">
    <location>
        <begin position="63"/>
        <end position="89"/>
    </location>
</feature>